<feature type="region of interest" description="Disordered" evidence="1">
    <location>
        <begin position="189"/>
        <end position="209"/>
    </location>
</feature>
<gene>
    <name evidence="2" type="ORF">ACFO0B_16075</name>
</gene>
<dbReference type="EMBL" id="JBHSAX010000014">
    <property type="protein sequence ID" value="MFC3963508.1"/>
    <property type="molecule type" value="Genomic_DNA"/>
</dbReference>
<sequence>MAPRHPRTKGTPVPRSPSEYTRSPHQDVLRRYLASHRLAAARPNPISRVRPDFAPGGLEPASPAGAPKRAAGGVAKDFAVPPGPALPLPPVHRVPRGTAVVDRPVAVRNRFDPGPVPIAVPKRSPAPIGRATGGEVAGPGSSVGDKIPAWLSDGEFVVNARSTAMNRPFLQALNADPFFLQKMLAARTERGRSGAEPQSAAPAGQPATVNISMSNDEDIIGRLKVLAMQWELSH</sequence>
<feature type="region of interest" description="Disordered" evidence="1">
    <location>
        <begin position="1"/>
        <end position="25"/>
    </location>
</feature>
<evidence type="ECO:0000256" key="1">
    <source>
        <dbReference type="SAM" id="MobiDB-lite"/>
    </source>
</evidence>
<protein>
    <submittedName>
        <fullName evidence="2">Uncharacterized protein</fullName>
    </submittedName>
</protein>
<dbReference type="Proteomes" id="UP001595696">
    <property type="component" value="Unassembled WGS sequence"/>
</dbReference>
<proteinExistence type="predicted"/>
<keyword evidence="3" id="KW-1185">Reference proteome</keyword>
<name>A0ABV8DTS7_9NOCA</name>
<dbReference type="RefSeq" id="WP_378613258.1">
    <property type="nucleotide sequence ID" value="NZ_JBHSAX010000014.1"/>
</dbReference>
<evidence type="ECO:0000313" key="3">
    <source>
        <dbReference type="Proteomes" id="UP001595696"/>
    </source>
</evidence>
<organism evidence="2 3">
    <name type="scientific">Nocardia jiangsuensis</name>
    <dbReference type="NCBI Taxonomy" id="1691563"/>
    <lineage>
        <taxon>Bacteria</taxon>
        <taxon>Bacillati</taxon>
        <taxon>Actinomycetota</taxon>
        <taxon>Actinomycetes</taxon>
        <taxon>Mycobacteriales</taxon>
        <taxon>Nocardiaceae</taxon>
        <taxon>Nocardia</taxon>
    </lineage>
</organism>
<evidence type="ECO:0000313" key="2">
    <source>
        <dbReference type="EMBL" id="MFC3963508.1"/>
    </source>
</evidence>
<reference evidence="3" key="1">
    <citation type="journal article" date="2019" name="Int. J. Syst. Evol. Microbiol.">
        <title>The Global Catalogue of Microorganisms (GCM) 10K type strain sequencing project: providing services to taxonomists for standard genome sequencing and annotation.</title>
        <authorList>
            <consortium name="The Broad Institute Genomics Platform"/>
            <consortium name="The Broad Institute Genome Sequencing Center for Infectious Disease"/>
            <person name="Wu L."/>
            <person name="Ma J."/>
        </authorList>
    </citation>
    <scope>NUCLEOTIDE SEQUENCE [LARGE SCALE GENOMIC DNA]</scope>
    <source>
        <strain evidence="3">CGMCC 4.7330</strain>
    </source>
</reference>
<comment type="caution">
    <text evidence="2">The sequence shown here is derived from an EMBL/GenBank/DDBJ whole genome shotgun (WGS) entry which is preliminary data.</text>
</comment>
<feature type="region of interest" description="Disordered" evidence="1">
    <location>
        <begin position="39"/>
        <end position="76"/>
    </location>
</feature>
<accession>A0ABV8DTS7</accession>